<dbReference type="InterPro" id="IPR036388">
    <property type="entry name" value="WH-like_DNA-bd_sf"/>
</dbReference>
<dbReference type="GO" id="GO:0003700">
    <property type="term" value="F:DNA-binding transcription factor activity"/>
    <property type="evidence" value="ECO:0007669"/>
    <property type="project" value="TreeGrafter"/>
</dbReference>
<sequence length="157" mass="17228">MRLTTKGQYAVRALVMLMILGDDGPVTLKEISDAEDISLNYLEQLFSKMRKGKIVKSIKGPGGGYILARNSEEIKVGEIIEVVEESISPVACVDDGAHAQSCCVRSHKCTTQWLWAELGARIKDFLNSVTIQDLYKEAKKKGVTGDILDDKEGLLGL</sequence>
<gene>
    <name evidence="2" type="ORF">JW984_11555</name>
</gene>
<dbReference type="GO" id="GO:0003677">
    <property type="term" value="F:DNA binding"/>
    <property type="evidence" value="ECO:0007669"/>
    <property type="project" value="UniProtKB-KW"/>
</dbReference>
<dbReference type="GO" id="GO:0005829">
    <property type="term" value="C:cytosol"/>
    <property type="evidence" value="ECO:0007669"/>
    <property type="project" value="TreeGrafter"/>
</dbReference>
<dbReference type="Pfam" id="PF02082">
    <property type="entry name" value="Rrf2"/>
    <property type="match status" value="1"/>
</dbReference>
<proteinExistence type="predicted"/>
<dbReference type="PANTHER" id="PTHR33221:SF5">
    <property type="entry name" value="HTH-TYPE TRANSCRIPTIONAL REGULATOR ISCR"/>
    <property type="match status" value="1"/>
</dbReference>
<protein>
    <submittedName>
        <fullName evidence="2">Rrf2 family transcriptional regulator</fullName>
    </submittedName>
</protein>
<dbReference type="AlphaFoldDB" id="A0A9D8KGM5"/>
<keyword evidence="1" id="KW-0238">DNA-binding</keyword>
<organism evidence="2 3">
    <name type="scientific">Candidatus Zymogenus saltonus</name>
    <dbReference type="NCBI Taxonomy" id="2844893"/>
    <lineage>
        <taxon>Bacteria</taxon>
        <taxon>Deltaproteobacteria</taxon>
        <taxon>Candidatus Zymogenia</taxon>
        <taxon>Candidatus Zymogeniales</taxon>
        <taxon>Candidatus Zymogenaceae</taxon>
        <taxon>Candidatus Zymogenus</taxon>
    </lineage>
</organism>
<dbReference type="SUPFAM" id="SSF46785">
    <property type="entry name" value="Winged helix' DNA-binding domain"/>
    <property type="match status" value="1"/>
</dbReference>
<name>A0A9D8KGM5_9DELT</name>
<reference evidence="2" key="2">
    <citation type="submission" date="2021-01" db="EMBL/GenBank/DDBJ databases">
        <authorList>
            <person name="Hahn C.R."/>
            <person name="Youssef N.H."/>
            <person name="Elshahed M."/>
        </authorList>
    </citation>
    <scope>NUCLEOTIDE SEQUENCE</scope>
    <source>
        <strain evidence="2">Zod_Metabat.24</strain>
    </source>
</reference>
<dbReference type="NCBIfam" id="TIGR00738">
    <property type="entry name" value="rrf2_super"/>
    <property type="match status" value="1"/>
</dbReference>
<dbReference type="InterPro" id="IPR000944">
    <property type="entry name" value="Tscrpt_reg_Rrf2"/>
</dbReference>
<accession>A0A9D8KGM5</accession>
<dbReference type="EMBL" id="JAFGIX010000057">
    <property type="protein sequence ID" value="MBN1573822.1"/>
    <property type="molecule type" value="Genomic_DNA"/>
</dbReference>
<dbReference type="PANTHER" id="PTHR33221">
    <property type="entry name" value="WINGED HELIX-TURN-HELIX TRANSCRIPTIONAL REGULATOR, RRF2 FAMILY"/>
    <property type="match status" value="1"/>
</dbReference>
<evidence type="ECO:0000313" key="2">
    <source>
        <dbReference type="EMBL" id="MBN1573822.1"/>
    </source>
</evidence>
<evidence type="ECO:0000313" key="3">
    <source>
        <dbReference type="Proteomes" id="UP000809273"/>
    </source>
</evidence>
<comment type="caution">
    <text evidence="2">The sequence shown here is derived from an EMBL/GenBank/DDBJ whole genome shotgun (WGS) entry which is preliminary data.</text>
</comment>
<dbReference type="InterPro" id="IPR036390">
    <property type="entry name" value="WH_DNA-bd_sf"/>
</dbReference>
<reference evidence="2" key="1">
    <citation type="journal article" date="2021" name="Environ. Microbiol.">
        <title>Genomic characterization of three novel Desulfobacterota classes expand the metabolic and phylogenetic diversity of the phylum.</title>
        <authorList>
            <person name="Murphy C.L."/>
            <person name="Biggerstaff J."/>
            <person name="Eichhorn A."/>
            <person name="Ewing E."/>
            <person name="Shahan R."/>
            <person name="Soriano D."/>
            <person name="Stewart S."/>
            <person name="VanMol K."/>
            <person name="Walker R."/>
            <person name="Walters P."/>
            <person name="Elshahed M.S."/>
            <person name="Youssef N.H."/>
        </authorList>
    </citation>
    <scope>NUCLEOTIDE SEQUENCE</scope>
    <source>
        <strain evidence="2">Zod_Metabat.24</strain>
    </source>
</reference>
<dbReference type="Gene3D" id="1.10.10.10">
    <property type="entry name" value="Winged helix-like DNA-binding domain superfamily/Winged helix DNA-binding domain"/>
    <property type="match status" value="1"/>
</dbReference>
<dbReference type="Proteomes" id="UP000809273">
    <property type="component" value="Unassembled WGS sequence"/>
</dbReference>
<evidence type="ECO:0000256" key="1">
    <source>
        <dbReference type="ARBA" id="ARBA00023125"/>
    </source>
</evidence>
<dbReference type="PROSITE" id="PS51197">
    <property type="entry name" value="HTH_RRF2_2"/>
    <property type="match status" value="1"/>
</dbReference>